<accession>A0A1B6GU15</accession>
<feature type="non-terminal residue" evidence="2">
    <location>
        <position position="247"/>
    </location>
</feature>
<evidence type="ECO:0000313" key="2">
    <source>
        <dbReference type="EMBL" id="JAS65843.1"/>
    </source>
</evidence>
<feature type="region of interest" description="Disordered" evidence="1">
    <location>
        <begin position="186"/>
        <end position="229"/>
    </location>
</feature>
<feature type="compositionally biased region" description="Basic and acidic residues" evidence="1">
    <location>
        <begin position="127"/>
        <end position="140"/>
    </location>
</feature>
<feature type="region of interest" description="Disordered" evidence="1">
    <location>
        <begin position="41"/>
        <end position="162"/>
    </location>
</feature>
<gene>
    <name evidence="2" type="ORF">g.17350</name>
</gene>
<evidence type="ECO:0000256" key="1">
    <source>
        <dbReference type="SAM" id="MobiDB-lite"/>
    </source>
</evidence>
<dbReference type="EMBL" id="GECZ01003926">
    <property type="protein sequence ID" value="JAS65843.1"/>
    <property type="molecule type" value="Transcribed_RNA"/>
</dbReference>
<feature type="compositionally biased region" description="Basic and acidic residues" evidence="1">
    <location>
        <begin position="1"/>
        <end position="11"/>
    </location>
</feature>
<sequence>HSSEQKQDNDAPSHPIGRKTRGKPDLPIYMEENENILLGKRKVISNHVDTSDNHSPPKKTRGARQKLKESDSTTSIKAKCPEQQIIVNKSIQPDMPKQHERTRSKSQVEVLQIDEGYIRNKTNLKSTESKENKNPSEKIGKPPVSTRRGRLRKDPVEEEQERAKLGIEVSHTEGVCQLENILNQHSNKFVDKSNSEETSEQSKVLSRNRSRRGRLRKDPVEEEQERAKLGIEVSHTEGVCQLENILN</sequence>
<name>A0A1B6GU15_9HEMI</name>
<feature type="compositionally biased region" description="Basic residues" evidence="1">
    <location>
        <begin position="206"/>
        <end position="215"/>
    </location>
</feature>
<dbReference type="AlphaFoldDB" id="A0A1B6GU15"/>
<organism evidence="2">
    <name type="scientific">Cuerna arida</name>
    <dbReference type="NCBI Taxonomy" id="1464854"/>
    <lineage>
        <taxon>Eukaryota</taxon>
        <taxon>Metazoa</taxon>
        <taxon>Ecdysozoa</taxon>
        <taxon>Arthropoda</taxon>
        <taxon>Hexapoda</taxon>
        <taxon>Insecta</taxon>
        <taxon>Pterygota</taxon>
        <taxon>Neoptera</taxon>
        <taxon>Paraneoptera</taxon>
        <taxon>Hemiptera</taxon>
        <taxon>Auchenorrhyncha</taxon>
        <taxon>Membracoidea</taxon>
        <taxon>Cicadellidae</taxon>
        <taxon>Cicadellinae</taxon>
        <taxon>Proconiini</taxon>
        <taxon>Cuerna</taxon>
    </lineage>
</organism>
<reference evidence="2" key="1">
    <citation type="submission" date="2015-11" db="EMBL/GenBank/DDBJ databases">
        <title>De novo transcriptome assembly of four potential Pierce s Disease insect vectors from Arizona vineyards.</title>
        <authorList>
            <person name="Tassone E.E."/>
        </authorList>
    </citation>
    <scope>NUCLEOTIDE SEQUENCE</scope>
</reference>
<protein>
    <submittedName>
        <fullName evidence="2">Uncharacterized protein</fullName>
    </submittedName>
</protein>
<proteinExistence type="predicted"/>
<feature type="non-terminal residue" evidence="2">
    <location>
        <position position="1"/>
    </location>
</feature>
<feature type="region of interest" description="Disordered" evidence="1">
    <location>
        <begin position="1"/>
        <end position="29"/>
    </location>
</feature>
<feature type="compositionally biased region" description="Basic residues" evidence="1">
    <location>
        <begin position="56"/>
        <end position="65"/>
    </location>
</feature>